<feature type="transmembrane region" description="Helical" evidence="1">
    <location>
        <begin position="291"/>
        <end position="313"/>
    </location>
</feature>
<evidence type="ECO:0000256" key="1">
    <source>
        <dbReference type="SAM" id="Phobius"/>
    </source>
</evidence>
<keyword evidence="1" id="KW-1133">Transmembrane helix</keyword>
<keyword evidence="1" id="KW-0472">Membrane</keyword>
<feature type="transmembrane region" description="Helical" evidence="1">
    <location>
        <begin position="881"/>
        <end position="897"/>
    </location>
</feature>
<organism evidence="2 3">
    <name type="scientific">Lacisediminihabitans changchengi</name>
    <dbReference type="NCBI Taxonomy" id="2787634"/>
    <lineage>
        <taxon>Bacteria</taxon>
        <taxon>Bacillati</taxon>
        <taxon>Actinomycetota</taxon>
        <taxon>Actinomycetes</taxon>
        <taxon>Micrococcales</taxon>
        <taxon>Microbacteriaceae</taxon>
        <taxon>Lacisediminihabitans</taxon>
    </lineage>
</organism>
<feature type="transmembrane region" description="Helical" evidence="1">
    <location>
        <begin position="826"/>
        <end position="845"/>
    </location>
</feature>
<feature type="transmembrane region" description="Helical" evidence="1">
    <location>
        <begin position="763"/>
        <end position="781"/>
    </location>
</feature>
<feature type="transmembrane region" description="Helical" evidence="1">
    <location>
        <begin position="1081"/>
        <end position="1101"/>
    </location>
</feature>
<feature type="transmembrane region" description="Helical" evidence="1">
    <location>
        <begin position="389"/>
        <end position="413"/>
    </location>
</feature>
<feature type="transmembrane region" description="Helical" evidence="1">
    <location>
        <begin position="700"/>
        <end position="724"/>
    </location>
</feature>
<evidence type="ECO:0000313" key="3">
    <source>
        <dbReference type="Proteomes" id="UP000636458"/>
    </source>
</evidence>
<name>A0A934SIR8_9MICO</name>
<dbReference type="Proteomes" id="UP000636458">
    <property type="component" value="Unassembled WGS sequence"/>
</dbReference>
<feature type="transmembrane region" description="Helical" evidence="1">
    <location>
        <begin position="144"/>
        <end position="167"/>
    </location>
</feature>
<dbReference type="NCBIfam" id="NF047321">
    <property type="entry name" value="SCO7613_CTERM"/>
    <property type="match status" value="1"/>
</dbReference>
<feature type="transmembrane region" description="Helical" evidence="1">
    <location>
        <begin position="793"/>
        <end position="814"/>
    </location>
</feature>
<feature type="transmembrane region" description="Helical" evidence="1">
    <location>
        <begin position="635"/>
        <end position="652"/>
    </location>
</feature>
<feature type="transmembrane region" description="Helical" evidence="1">
    <location>
        <begin position="260"/>
        <end position="279"/>
    </location>
</feature>
<feature type="transmembrane region" description="Helical" evidence="1">
    <location>
        <begin position="357"/>
        <end position="377"/>
    </location>
</feature>
<feature type="transmembrane region" description="Helical" evidence="1">
    <location>
        <begin position="1108"/>
        <end position="1131"/>
    </location>
</feature>
<feature type="transmembrane region" description="Helical" evidence="1">
    <location>
        <begin position="909"/>
        <end position="930"/>
    </location>
</feature>
<comment type="caution">
    <text evidence="2">The sequence shown here is derived from an EMBL/GenBank/DDBJ whole genome shotgun (WGS) entry which is preliminary data.</text>
</comment>
<dbReference type="InterPro" id="IPR058062">
    <property type="entry name" value="SCO7613_C"/>
</dbReference>
<feature type="transmembrane region" description="Helical" evidence="1">
    <location>
        <begin position="532"/>
        <end position="548"/>
    </location>
</feature>
<feature type="transmembrane region" description="Helical" evidence="1">
    <location>
        <begin position="234"/>
        <end position="253"/>
    </location>
</feature>
<feature type="transmembrane region" description="Helical" evidence="1">
    <location>
        <begin position="1213"/>
        <end position="1234"/>
    </location>
</feature>
<feature type="transmembrane region" description="Helical" evidence="1">
    <location>
        <begin position="667"/>
        <end position="688"/>
    </location>
</feature>
<dbReference type="RefSeq" id="WP_200554388.1">
    <property type="nucleotide sequence ID" value="NZ_JAEPES010000001.1"/>
</dbReference>
<feature type="transmembrane region" description="Helical" evidence="1">
    <location>
        <begin position="963"/>
        <end position="981"/>
    </location>
</feature>
<feature type="transmembrane region" description="Helical" evidence="1">
    <location>
        <begin position="993"/>
        <end position="1013"/>
    </location>
</feature>
<protein>
    <recommendedName>
        <fullName evidence="4">DUF2157 domain-containing protein</fullName>
    </recommendedName>
</protein>
<sequence length="1276" mass="131211">MAEEPTDFRRYAGRVLFPRGPDDLTATNRCPACQTELTQPVCRSCGLDLRHPAAAELLAASLDSAAALERRLEVIGRIRYDTEQAAAARTAERARAFVDDAIAEPVAEPARLQAEALRQAAALRQAQGPIPPAAEEHRRSGIQVLLVVVGISLLSIAAIFFLVYAFITWGLLARSIIIGAITVAAIVGAGTLRRRRLPATAEGVAIFAIVLLYLDAFAIRGNDLLGAAATDARAYWGWTLIITAIGFVAWSRFSRLRAPGIVGFATFAPGVGLLAASLTSGPLATGLRATAPTTVFVFAAATSAAAGVHRLAARTIGRPAAAERTVAVIVAAVAIVVAGIAAFGIGLVDTGLVDAKWGTTIALTVVAAIAAKQLALLDLRGTATRIDRGLGMVFAVVGAGSLTAALPIGVWSIGNATTFIVFPLLLGAVVTLVIEALWRLARGTGAATHLFGATIASTVTTALLGLPAVGTLLVSALSLPILALARPWTLSPTDPLGFALPVSNGAALATVAGAGLLAAGAWWFGGVIRRRLPVLVWAGCAILVLAVSTLPALWAILTGWEALAFAAVVAVTVTDVRGRLAAGVRAALLSTAFAASALAYGTSWASMDTWQLVTLAVVLVLLASRLFFSAAVKSMLLGIAVALLVVMGAAGARDLALPLHPTGNADLVNVFRATGFVGILLLGLMALLRVPALRALDRRVVFWISAVVIAGSTVTSQTALLLSAPLDLAGRLLPEHATSTAVSVFLIAALLCWAMARAPRRFALERLLSVGALPIALLWFVDSLVRALAADVSLVALAPATAAVIGAAASLALVGTRLARVLARTALDVGVIAVGVIALLVPLVLDAESEWVALLISAVTVLLLSISDDAVFAAVSRRRHLGWLALAFATAGLWLGLAQNDVRTIEPYVLPVAGALILIAALSTLFSPAFDSLRDPAILFGGLLLAVVPEAIAGASGTITRPIVVGVLSAILLVGASFVRLPPHGQRYLDGAAIAGALGVVLASTPHAVSVLMETTHADARLEAWLAPGVAAIVIATVGQARARAHSSPARGIVAEAVLAVSLLGAVLFELPAVYPDGGGFARAAVLTILLCAAFIIAMAVPRPPLSVSVGWLALVLAAVVGLTALARGAFGEWELATVPLAGAMIAAGGIRLHRSSSARTWSTLAPGVALLLVPSLVVTAVDAPLWRLVGLGAVSIAVLVVSLTLRLQAPLLLSAAVLLIHAIATFAPEIVAVYRAVEWWLWLAIGGVIVLAISIRFESSRRGVKAIIGRIAALR</sequence>
<feature type="transmembrane region" description="Helical" evidence="1">
    <location>
        <begin position="851"/>
        <end position="874"/>
    </location>
</feature>
<feature type="transmembrane region" description="Helical" evidence="1">
    <location>
        <begin position="1240"/>
        <end position="1258"/>
    </location>
</feature>
<feature type="transmembrane region" description="Helical" evidence="1">
    <location>
        <begin position="173"/>
        <end position="192"/>
    </location>
</feature>
<feature type="transmembrane region" description="Helical" evidence="1">
    <location>
        <begin position="503"/>
        <end position="525"/>
    </location>
</feature>
<reference evidence="2" key="1">
    <citation type="submission" date="2021-01" db="EMBL/GenBank/DDBJ databases">
        <title>Lacisediminihabitans sp. nov. strain G11-30, isolated from Antarctic Soil.</title>
        <authorList>
            <person name="Li J."/>
        </authorList>
    </citation>
    <scope>NUCLEOTIDE SEQUENCE</scope>
    <source>
        <strain evidence="2">G11-30</strain>
    </source>
</reference>
<feature type="transmembrane region" description="Helical" evidence="1">
    <location>
        <begin position="419"/>
        <end position="438"/>
    </location>
</feature>
<proteinExistence type="predicted"/>
<dbReference type="AlphaFoldDB" id="A0A934SIR8"/>
<feature type="transmembrane region" description="Helical" evidence="1">
    <location>
        <begin position="204"/>
        <end position="222"/>
    </location>
</feature>
<feature type="transmembrane region" description="Helical" evidence="1">
    <location>
        <begin position="1137"/>
        <end position="1154"/>
    </location>
</feature>
<feature type="transmembrane region" description="Helical" evidence="1">
    <location>
        <begin position="736"/>
        <end position="756"/>
    </location>
</feature>
<feature type="transmembrane region" description="Helical" evidence="1">
    <location>
        <begin position="1161"/>
        <end position="1180"/>
    </location>
</feature>
<evidence type="ECO:0008006" key="4">
    <source>
        <dbReference type="Google" id="ProtNLM"/>
    </source>
</evidence>
<feature type="transmembrane region" description="Helical" evidence="1">
    <location>
        <begin position="1025"/>
        <end position="1041"/>
    </location>
</feature>
<feature type="transmembrane region" description="Helical" evidence="1">
    <location>
        <begin position="1053"/>
        <end position="1075"/>
    </location>
</feature>
<keyword evidence="1" id="KW-0812">Transmembrane</keyword>
<keyword evidence="3" id="KW-1185">Reference proteome</keyword>
<feature type="transmembrane region" description="Helical" evidence="1">
    <location>
        <begin position="450"/>
        <end position="483"/>
    </location>
</feature>
<feature type="transmembrane region" description="Helical" evidence="1">
    <location>
        <begin position="610"/>
        <end position="628"/>
    </location>
</feature>
<feature type="transmembrane region" description="Helical" evidence="1">
    <location>
        <begin position="1186"/>
        <end position="1206"/>
    </location>
</feature>
<feature type="transmembrane region" description="Helical" evidence="1">
    <location>
        <begin position="325"/>
        <end position="345"/>
    </location>
</feature>
<evidence type="ECO:0000313" key="2">
    <source>
        <dbReference type="EMBL" id="MBK4346016.1"/>
    </source>
</evidence>
<gene>
    <name evidence="2" type="ORF">IV501_00065</name>
</gene>
<feature type="transmembrane region" description="Helical" evidence="1">
    <location>
        <begin position="937"/>
        <end position="957"/>
    </location>
</feature>
<accession>A0A934SIR8</accession>
<dbReference type="EMBL" id="JAEPES010000001">
    <property type="protein sequence ID" value="MBK4346016.1"/>
    <property type="molecule type" value="Genomic_DNA"/>
</dbReference>